<feature type="compositionally biased region" description="Basic and acidic residues" evidence="2">
    <location>
        <begin position="438"/>
        <end position="464"/>
    </location>
</feature>
<dbReference type="AlphaFoldDB" id="A0A2G5CNT8"/>
<feature type="region of interest" description="Disordered" evidence="2">
    <location>
        <begin position="215"/>
        <end position="239"/>
    </location>
</feature>
<dbReference type="STRING" id="218851.A0A2G5CNT8"/>
<dbReference type="PANTHER" id="PTHR12161:SF55">
    <property type="entry name" value="REGULATOR OF VPS4 ACTIVITY IN THE MVB PATHWAY PROTEIN"/>
    <property type="match status" value="1"/>
</dbReference>
<evidence type="ECO:0008006" key="5">
    <source>
        <dbReference type="Google" id="ProtNLM"/>
    </source>
</evidence>
<gene>
    <name evidence="3" type="ORF">AQUCO_04300112v1</name>
</gene>
<keyword evidence="4" id="KW-1185">Reference proteome</keyword>
<name>A0A2G5CNT8_AQUCA</name>
<proteinExistence type="inferred from homology"/>
<protein>
    <recommendedName>
        <fullName evidence="5">IST1-like protein</fullName>
    </recommendedName>
</protein>
<dbReference type="Proteomes" id="UP000230069">
    <property type="component" value="Unassembled WGS sequence"/>
</dbReference>
<feature type="compositionally biased region" description="Polar residues" evidence="2">
    <location>
        <begin position="327"/>
        <end position="338"/>
    </location>
</feature>
<comment type="similarity">
    <text evidence="1">Belongs to the IST1 family.</text>
</comment>
<sequence>MKKVINLGLSLFGNGFKPSKCKTMAKLVTARIKLLRNKREVVVRQMRRDIALLLQSGQDSTARIRVEHVIREQNIMAANEIIDVFCELVVARLSIISKQRECPADLKEGISSLIFAAPRCSDIPELLQMRAIFEKKYGKEFVNAATELRPSCGVNRTLIDKLSVRTPTGEVKLKLMKEIAKEYQIAWDHTESEKELLKPPEELIAGPSKFVSATSLPVKPASSHGAEPNQSTNRLSNDGRYTVHFEDTASAAKVAADSAEKAVAAAQAAAYLANKDHCQVFRTTSFTYGTDRLPMSSDSQGNFQDRVNRGGLAGRTYESQDDDRSRSTYTPGNFQNRVNHSDLAGRTYESQDNDRSRSTYPPGNFQDKAHHGDLTRRTNKSRDYDRSRSTDPRGNFQNRVNPSDLAARTYDSQDYDRSRSTDSFMSNDISKSSQNRLHHLDLPERTEESHSFDRSHSLGDEDRRIHRRHTFNAPAVHSDIKFDESDGPDSDWDEEIEMEKPPGDIHPPPHRPPPPLPPSRAYQPDDRSEIDNSSSYRRNSLPRVHPKLPDYVELASRFEALKCRKS</sequence>
<dbReference type="InParanoid" id="A0A2G5CNT8"/>
<evidence type="ECO:0000256" key="1">
    <source>
        <dbReference type="ARBA" id="ARBA00005536"/>
    </source>
</evidence>
<dbReference type="FunCoup" id="A0A2G5CNT8">
    <property type="interactions" value="1943"/>
</dbReference>
<dbReference type="FunFam" id="1.20.1260.60:FF:000003">
    <property type="entry name" value="IST1-like protein isoform A"/>
    <property type="match status" value="1"/>
</dbReference>
<reference evidence="3 4" key="1">
    <citation type="submission" date="2017-09" db="EMBL/GenBank/DDBJ databases">
        <title>WGS assembly of Aquilegia coerulea Goldsmith.</title>
        <authorList>
            <person name="Hodges S."/>
            <person name="Kramer E."/>
            <person name="Nordborg M."/>
            <person name="Tomkins J."/>
            <person name="Borevitz J."/>
            <person name="Derieg N."/>
            <person name="Yan J."/>
            <person name="Mihaltcheva S."/>
            <person name="Hayes R.D."/>
            <person name="Rokhsar D."/>
        </authorList>
    </citation>
    <scope>NUCLEOTIDE SEQUENCE [LARGE SCALE GENOMIC DNA]</scope>
    <source>
        <strain evidence="4">cv. Goldsmith</strain>
    </source>
</reference>
<dbReference type="Pfam" id="PF03398">
    <property type="entry name" value="Ist1"/>
    <property type="match status" value="1"/>
</dbReference>
<feature type="compositionally biased region" description="Polar residues" evidence="2">
    <location>
        <begin position="421"/>
        <end position="435"/>
    </location>
</feature>
<feature type="compositionally biased region" description="Pro residues" evidence="2">
    <location>
        <begin position="504"/>
        <end position="518"/>
    </location>
</feature>
<dbReference type="InterPro" id="IPR042277">
    <property type="entry name" value="IST1-like"/>
</dbReference>
<dbReference type="PANTHER" id="PTHR12161">
    <property type="entry name" value="IST1 FAMILY MEMBER"/>
    <property type="match status" value="1"/>
</dbReference>
<evidence type="ECO:0000313" key="4">
    <source>
        <dbReference type="Proteomes" id="UP000230069"/>
    </source>
</evidence>
<dbReference type="EMBL" id="KZ305060">
    <property type="protein sequence ID" value="PIA32928.1"/>
    <property type="molecule type" value="Genomic_DNA"/>
</dbReference>
<evidence type="ECO:0000313" key="3">
    <source>
        <dbReference type="EMBL" id="PIA32928.1"/>
    </source>
</evidence>
<feature type="compositionally biased region" description="Basic and acidic residues" evidence="2">
    <location>
        <begin position="367"/>
        <end position="391"/>
    </location>
</feature>
<dbReference type="InterPro" id="IPR005061">
    <property type="entry name" value="Ist1"/>
</dbReference>
<dbReference type="Gene3D" id="1.20.1260.60">
    <property type="entry name" value="Vacuolar protein sorting-associated protein Ist1"/>
    <property type="match status" value="1"/>
</dbReference>
<evidence type="ECO:0000256" key="2">
    <source>
        <dbReference type="SAM" id="MobiDB-lite"/>
    </source>
</evidence>
<organism evidence="3 4">
    <name type="scientific">Aquilegia coerulea</name>
    <name type="common">Rocky mountain columbine</name>
    <dbReference type="NCBI Taxonomy" id="218851"/>
    <lineage>
        <taxon>Eukaryota</taxon>
        <taxon>Viridiplantae</taxon>
        <taxon>Streptophyta</taxon>
        <taxon>Embryophyta</taxon>
        <taxon>Tracheophyta</taxon>
        <taxon>Spermatophyta</taxon>
        <taxon>Magnoliopsida</taxon>
        <taxon>Ranunculales</taxon>
        <taxon>Ranunculaceae</taxon>
        <taxon>Thalictroideae</taxon>
        <taxon>Aquilegia</taxon>
    </lineage>
</organism>
<feature type="region of interest" description="Disordered" evidence="2">
    <location>
        <begin position="289"/>
        <end position="549"/>
    </location>
</feature>
<accession>A0A2G5CNT8</accession>
<feature type="compositionally biased region" description="Polar residues" evidence="2">
    <location>
        <begin position="296"/>
        <end position="305"/>
    </location>
</feature>
<feature type="compositionally biased region" description="Acidic residues" evidence="2">
    <location>
        <begin position="485"/>
        <end position="497"/>
    </location>
</feature>
<dbReference type="GO" id="GO:0015031">
    <property type="term" value="P:protein transport"/>
    <property type="evidence" value="ECO:0007669"/>
    <property type="project" value="InterPro"/>
</dbReference>
<dbReference type="OrthoDB" id="29853at2759"/>